<keyword evidence="2 5" id="KW-0808">Transferase</keyword>
<dbReference type="PANTHER" id="PTHR10434:SF11">
    <property type="entry name" value="1-ACYL-SN-GLYCEROL-3-PHOSPHATE ACYLTRANSFERASE"/>
    <property type="match status" value="1"/>
</dbReference>
<dbReference type="SUPFAM" id="SSF69593">
    <property type="entry name" value="Glycerol-3-phosphate (1)-acyltransferase"/>
    <property type="match status" value="1"/>
</dbReference>
<dbReference type="CDD" id="cd07989">
    <property type="entry name" value="LPLAT_AGPAT-like"/>
    <property type="match status" value="1"/>
</dbReference>
<dbReference type="GO" id="GO:0003841">
    <property type="term" value="F:1-acylglycerol-3-phosphate O-acyltransferase activity"/>
    <property type="evidence" value="ECO:0007669"/>
    <property type="project" value="TreeGrafter"/>
</dbReference>
<gene>
    <name evidence="5" type="ORF">HNQ40_000622</name>
</gene>
<organism evidence="5 6">
    <name type="scientific">Algisphaera agarilytica</name>
    <dbReference type="NCBI Taxonomy" id="1385975"/>
    <lineage>
        <taxon>Bacteria</taxon>
        <taxon>Pseudomonadati</taxon>
        <taxon>Planctomycetota</taxon>
        <taxon>Phycisphaerae</taxon>
        <taxon>Phycisphaerales</taxon>
        <taxon>Phycisphaeraceae</taxon>
        <taxon>Algisphaera</taxon>
    </lineage>
</organism>
<dbReference type="PANTHER" id="PTHR10434">
    <property type="entry name" value="1-ACYL-SN-GLYCEROL-3-PHOSPHATE ACYLTRANSFERASE"/>
    <property type="match status" value="1"/>
</dbReference>
<protein>
    <submittedName>
        <fullName evidence="5">1-acyl-sn-glycerol-3-phosphate acyltransferase</fullName>
    </submittedName>
</protein>
<reference evidence="5 6" key="1">
    <citation type="submission" date="2020-08" db="EMBL/GenBank/DDBJ databases">
        <title>Genomic Encyclopedia of Type Strains, Phase IV (KMG-IV): sequencing the most valuable type-strain genomes for metagenomic binning, comparative biology and taxonomic classification.</title>
        <authorList>
            <person name="Goeker M."/>
        </authorList>
    </citation>
    <scope>NUCLEOTIDE SEQUENCE [LARGE SCALE GENOMIC DNA]</scope>
    <source>
        <strain evidence="5 6">DSM 103725</strain>
    </source>
</reference>
<keyword evidence="3 5" id="KW-0012">Acyltransferase</keyword>
<evidence type="ECO:0000313" key="6">
    <source>
        <dbReference type="Proteomes" id="UP000541810"/>
    </source>
</evidence>
<dbReference type="SMART" id="SM00563">
    <property type="entry name" value="PlsC"/>
    <property type="match status" value="1"/>
</dbReference>
<feature type="domain" description="Phospholipid/glycerol acyltransferase" evidence="4">
    <location>
        <begin position="52"/>
        <end position="168"/>
    </location>
</feature>
<accession>A0A7X0H3X7</accession>
<dbReference type="Pfam" id="PF01553">
    <property type="entry name" value="Acyltransferase"/>
    <property type="match status" value="1"/>
</dbReference>
<evidence type="ECO:0000313" key="5">
    <source>
        <dbReference type="EMBL" id="MBB6428816.1"/>
    </source>
</evidence>
<evidence type="ECO:0000259" key="4">
    <source>
        <dbReference type="SMART" id="SM00563"/>
    </source>
</evidence>
<evidence type="ECO:0000256" key="1">
    <source>
        <dbReference type="ARBA" id="ARBA00005189"/>
    </source>
</evidence>
<comment type="pathway">
    <text evidence="1">Lipid metabolism.</text>
</comment>
<evidence type="ECO:0000256" key="2">
    <source>
        <dbReference type="ARBA" id="ARBA00022679"/>
    </source>
</evidence>
<dbReference type="GO" id="GO:0006654">
    <property type="term" value="P:phosphatidic acid biosynthetic process"/>
    <property type="evidence" value="ECO:0007669"/>
    <property type="project" value="TreeGrafter"/>
</dbReference>
<sequence>MNSWTGDLKAMFTAPVRDKFNYFMRVVCRPIYAVTHRRILHGQQHAMREGGYLVVANHTSPFDIPGLMYGVPRIIDFVSIVEVMGVPGVGAFYKLFNTITLDRGKVDAAAVRTIVSRLQAGRVVCMFPEGKITPEEDSVLHGGEFRSGFGRIARLADVPVIPTLILDTAKSSGVMAWLPFSRTRFYVAFGEPLFVREDLETRAAQKELEERWREAVVELARRLDEHRHD</sequence>
<proteinExistence type="predicted"/>
<dbReference type="EMBL" id="JACHGY010000001">
    <property type="protein sequence ID" value="MBB6428816.1"/>
    <property type="molecule type" value="Genomic_DNA"/>
</dbReference>
<dbReference type="Proteomes" id="UP000541810">
    <property type="component" value="Unassembled WGS sequence"/>
</dbReference>
<dbReference type="AlphaFoldDB" id="A0A7X0H3X7"/>
<keyword evidence="6" id="KW-1185">Reference proteome</keyword>
<evidence type="ECO:0000256" key="3">
    <source>
        <dbReference type="ARBA" id="ARBA00023315"/>
    </source>
</evidence>
<comment type="caution">
    <text evidence="5">The sequence shown here is derived from an EMBL/GenBank/DDBJ whole genome shotgun (WGS) entry which is preliminary data.</text>
</comment>
<dbReference type="InterPro" id="IPR002123">
    <property type="entry name" value="Plipid/glycerol_acylTrfase"/>
</dbReference>
<dbReference type="RefSeq" id="WP_184676299.1">
    <property type="nucleotide sequence ID" value="NZ_JACHGY010000001.1"/>
</dbReference>
<name>A0A7X0H3X7_9BACT</name>